<dbReference type="GO" id="GO:0003700">
    <property type="term" value="F:DNA-binding transcription factor activity"/>
    <property type="evidence" value="ECO:0007669"/>
    <property type="project" value="TreeGrafter"/>
</dbReference>
<dbReference type="KEGG" id="ocy:OSSY52_15840"/>
<dbReference type="SUPFAM" id="SSF51206">
    <property type="entry name" value="cAMP-binding domain-like"/>
    <property type="match status" value="2"/>
</dbReference>
<dbReference type="Gene3D" id="2.60.120.10">
    <property type="entry name" value="Jelly Rolls"/>
    <property type="match status" value="2"/>
</dbReference>
<sequence length="399" mass="46564">MQSEIKVLKKDVTLYEKGQKVDKLYFIKDGIIEIEINDEIKKQDSGSVGEWALLKIPAVETVRALKGAKIVSVSPENLLKMKEYGKLLLKIFKSITFRLNFVDEIISPNISPGNAMETFSNIYKGYTFRENDFILHYRIMKKYYRENKLEDAAKELEKIDVRKLDLDMHDELEIWKSILKYKLNPQFGKEYLHRVYSKDSKKRLSYNYFETLVNKENNAFYDLYGKYGLHVPKKTVLIVEGDRAKDIGYLLLKGGVKVARFSEGEENILAVILNGEFFGEATLFNERKRQATVFSDKPFDVIEFSKETLSETFEKSPEFGLKLIQNQLKRIVNTLKMDSILKLDPYNRINELFNNFYTRFINANMTINELSRFANVKISDVIDVTLKRNMKIDPEGHIK</sequence>
<dbReference type="AlphaFoldDB" id="A0A7G1G939"/>
<dbReference type="PROSITE" id="PS50042">
    <property type="entry name" value="CNMP_BINDING_3"/>
    <property type="match status" value="2"/>
</dbReference>
<organism evidence="2 3">
    <name type="scientific">Tepiditoga spiralis</name>
    <dbReference type="NCBI Taxonomy" id="2108365"/>
    <lineage>
        <taxon>Bacteria</taxon>
        <taxon>Thermotogati</taxon>
        <taxon>Thermotogota</taxon>
        <taxon>Thermotogae</taxon>
        <taxon>Petrotogales</taxon>
        <taxon>Petrotogaceae</taxon>
        <taxon>Tepiditoga</taxon>
    </lineage>
</organism>
<feature type="domain" description="Cyclic nucleotide-binding" evidence="1">
    <location>
        <begin position="1"/>
        <end position="81"/>
    </location>
</feature>
<dbReference type="PANTHER" id="PTHR24567:SF26">
    <property type="entry name" value="REGULATORY PROTEIN YEIL"/>
    <property type="match status" value="1"/>
</dbReference>
<dbReference type="InterPro" id="IPR050397">
    <property type="entry name" value="Env_Response_Regulators"/>
</dbReference>
<dbReference type="InParanoid" id="A0A7G1G939"/>
<dbReference type="Proteomes" id="UP000516361">
    <property type="component" value="Chromosome"/>
</dbReference>
<dbReference type="InterPro" id="IPR018490">
    <property type="entry name" value="cNMP-bd_dom_sf"/>
</dbReference>
<dbReference type="Pfam" id="PF00027">
    <property type="entry name" value="cNMP_binding"/>
    <property type="match status" value="1"/>
</dbReference>
<dbReference type="InterPro" id="IPR014710">
    <property type="entry name" value="RmlC-like_jellyroll"/>
</dbReference>
<dbReference type="InterPro" id="IPR000595">
    <property type="entry name" value="cNMP-bd_dom"/>
</dbReference>
<dbReference type="CDD" id="cd00038">
    <property type="entry name" value="CAP_ED"/>
    <property type="match status" value="1"/>
</dbReference>
<gene>
    <name evidence="2" type="ORF">OSSY52_15840</name>
</gene>
<evidence type="ECO:0000313" key="3">
    <source>
        <dbReference type="Proteomes" id="UP000516361"/>
    </source>
</evidence>
<dbReference type="EMBL" id="AP018712">
    <property type="protein sequence ID" value="BBE31443.1"/>
    <property type="molecule type" value="Genomic_DNA"/>
</dbReference>
<dbReference type="SMART" id="SM00100">
    <property type="entry name" value="cNMP"/>
    <property type="match status" value="1"/>
</dbReference>
<feature type="domain" description="Cyclic nucleotide-binding" evidence="1">
    <location>
        <begin position="208"/>
        <end position="330"/>
    </location>
</feature>
<accession>A0A7G1G939</accession>
<keyword evidence="3" id="KW-1185">Reference proteome</keyword>
<dbReference type="GO" id="GO:0005829">
    <property type="term" value="C:cytosol"/>
    <property type="evidence" value="ECO:0007669"/>
    <property type="project" value="TreeGrafter"/>
</dbReference>
<name>A0A7G1G939_9BACT</name>
<evidence type="ECO:0000313" key="2">
    <source>
        <dbReference type="EMBL" id="BBE31443.1"/>
    </source>
</evidence>
<dbReference type="PANTHER" id="PTHR24567">
    <property type="entry name" value="CRP FAMILY TRANSCRIPTIONAL REGULATORY PROTEIN"/>
    <property type="match status" value="1"/>
</dbReference>
<protein>
    <recommendedName>
        <fullName evidence="1">Cyclic nucleotide-binding domain-containing protein</fullName>
    </recommendedName>
</protein>
<reference evidence="2 3" key="1">
    <citation type="submission" date="2018-06" db="EMBL/GenBank/DDBJ databases">
        <title>Genome sequencing of Oceanotoga sp. sy52.</title>
        <authorList>
            <person name="Mori K."/>
        </authorList>
    </citation>
    <scope>NUCLEOTIDE SEQUENCE [LARGE SCALE GENOMIC DNA]</scope>
    <source>
        <strain evidence="3">sy52</strain>
    </source>
</reference>
<evidence type="ECO:0000259" key="1">
    <source>
        <dbReference type="PROSITE" id="PS50042"/>
    </source>
</evidence>
<dbReference type="RefSeq" id="WP_190613979.1">
    <property type="nucleotide sequence ID" value="NZ_AP018712.1"/>
</dbReference>
<proteinExistence type="predicted"/>